<feature type="transmembrane region" description="Helical" evidence="1">
    <location>
        <begin position="221"/>
        <end position="241"/>
    </location>
</feature>
<feature type="transmembrane region" description="Helical" evidence="1">
    <location>
        <begin position="157"/>
        <end position="176"/>
    </location>
</feature>
<feature type="transmembrane region" description="Helical" evidence="1">
    <location>
        <begin position="253"/>
        <end position="275"/>
    </location>
</feature>
<keyword evidence="3" id="KW-1185">Reference proteome</keyword>
<dbReference type="AlphaFoldDB" id="K8ERH9"/>
<dbReference type="KEGG" id="bpg:Bathy02g04720"/>
<keyword evidence="1" id="KW-1133">Transmembrane helix</keyword>
<sequence length="326" mass="35199">MSRAQLQSAYPKLTELFSNSRSDDNGKLKPTLERLVASFSFPFSSSEEAKECAKSGGGRFLLTADGALLVSSVCFGACALVLSVSILTSRPLLVRKSVVNSEKRVVSVDYQKAVRGDFAFGLGLMWVSAVLFISGMAFSTTVSFVTESLREELLACVYSFAANAGFCFLCGNIARLGIIDDREERTNLVILGTVMTTLMLISHLFPKISEGSGKAGWFCEIWSFAWCALALAANLGLNCAVEFRGGFTSWDAFYGLTSGSGAGLMYFAMASPLWLGKCFGTALFLIGFACHVLGAATRHWVTRYSTTAKEEGEEEDKSVAMAKKTE</sequence>
<organism evidence="2 3">
    <name type="scientific">Bathycoccus prasinos</name>
    <dbReference type="NCBI Taxonomy" id="41875"/>
    <lineage>
        <taxon>Eukaryota</taxon>
        <taxon>Viridiplantae</taxon>
        <taxon>Chlorophyta</taxon>
        <taxon>Mamiellophyceae</taxon>
        <taxon>Mamiellales</taxon>
        <taxon>Bathycoccaceae</taxon>
        <taxon>Bathycoccus</taxon>
    </lineage>
</organism>
<protein>
    <submittedName>
        <fullName evidence="2">Uncharacterized protein</fullName>
    </submittedName>
</protein>
<dbReference type="RefSeq" id="XP_007514765.1">
    <property type="nucleotide sequence ID" value="XM_007514703.1"/>
</dbReference>
<dbReference type="GeneID" id="19017585"/>
<feature type="transmembrane region" description="Helical" evidence="1">
    <location>
        <begin position="118"/>
        <end position="145"/>
    </location>
</feature>
<dbReference type="EMBL" id="FO082277">
    <property type="protein sequence ID" value="CCO15005.1"/>
    <property type="molecule type" value="Genomic_DNA"/>
</dbReference>
<feature type="transmembrane region" description="Helical" evidence="1">
    <location>
        <begin position="67"/>
        <end position="87"/>
    </location>
</feature>
<keyword evidence="1" id="KW-0472">Membrane</keyword>
<accession>K8ERH9</accession>
<keyword evidence="1" id="KW-0812">Transmembrane</keyword>
<feature type="transmembrane region" description="Helical" evidence="1">
    <location>
        <begin position="281"/>
        <end position="301"/>
    </location>
</feature>
<proteinExistence type="predicted"/>
<feature type="transmembrane region" description="Helical" evidence="1">
    <location>
        <begin position="188"/>
        <end position="206"/>
    </location>
</feature>
<name>K8ERH9_9CHLO</name>
<evidence type="ECO:0000313" key="3">
    <source>
        <dbReference type="Proteomes" id="UP000198341"/>
    </source>
</evidence>
<evidence type="ECO:0000313" key="2">
    <source>
        <dbReference type="EMBL" id="CCO15005.1"/>
    </source>
</evidence>
<gene>
    <name evidence="2" type="ORF">Bathy02g04720</name>
</gene>
<dbReference type="Proteomes" id="UP000198341">
    <property type="component" value="Chromosome 2"/>
</dbReference>
<evidence type="ECO:0000256" key="1">
    <source>
        <dbReference type="SAM" id="Phobius"/>
    </source>
</evidence>
<reference evidence="2 3" key="1">
    <citation type="submission" date="2011-10" db="EMBL/GenBank/DDBJ databases">
        <authorList>
            <person name="Genoscope - CEA"/>
        </authorList>
    </citation>
    <scope>NUCLEOTIDE SEQUENCE [LARGE SCALE GENOMIC DNA]</scope>
    <source>
        <strain evidence="2 3">RCC 1105</strain>
    </source>
</reference>